<protein>
    <submittedName>
        <fullName evidence="2">Uncharacterized protein</fullName>
    </submittedName>
</protein>
<evidence type="ECO:0000256" key="1">
    <source>
        <dbReference type="SAM" id="MobiDB-lite"/>
    </source>
</evidence>
<name>A0AAV5D295_ELECO</name>
<evidence type="ECO:0000313" key="2">
    <source>
        <dbReference type="EMBL" id="GJN04458.1"/>
    </source>
</evidence>
<dbReference type="Proteomes" id="UP001054889">
    <property type="component" value="Unassembled WGS sequence"/>
</dbReference>
<proteinExistence type="predicted"/>
<sequence>MRRIVARSRGELTGARNRRRARRGGRNLRNGDMASCGGRSPIHDDSEWERRSSSAERMRAMRHNAWMASRGGSSSRAARSQSSDCKAAAMVVRRCAHVRERRMEKERVGAGGQNWG</sequence>
<dbReference type="EMBL" id="BQKI01000011">
    <property type="protein sequence ID" value="GJN04458.1"/>
    <property type="molecule type" value="Genomic_DNA"/>
</dbReference>
<keyword evidence="3" id="KW-1185">Reference proteome</keyword>
<organism evidence="2 3">
    <name type="scientific">Eleusine coracana subsp. coracana</name>
    <dbReference type="NCBI Taxonomy" id="191504"/>
    <lineage>
        <taxon>Eukaryota</taxon>
        <taxon>Viridiplantae</taxon>
        <taxon>Streptophyta</taxon>
        <taxon>Embryophyta</taxon>
        <taxon>Tracheophyta</taxon>
        <taxon>Spermatophyta</taxon>
        <taxon>Magnoliopsida</taxon>
        <taxon>Liliopsida</taxon>
        <taxon>Poales</taxon>
        <taxon>Poaceae</taxon>
        <taxon>PACMAD clade</taxon>
        <taxon>Chloridoideae</taxon>
        <taxon>Cynodonteae</taxon>
        <taxon>Eleusininae</taxon>
        <taxon>Eleusine</taxon>
    </lineage>
</organism>
<gene>
    <name evidence="2" type="primary">ga22008</name>
    <name evidence="2" type="ORF">PR202_ga22008</name>
</gene>
<reference evidence="2" key="2">
    <citation type="submission" date="2021-12" db="EMBL/GenBank/DDBJ databases">
        <title>Resequencing data analysis of finger millet.</title>
        <authorList>
            <person name="Hatakeyama M."/>
            <person name="Aluri S."/>
            <person name="Balachadran M.T."/>
            <person name="Sivarajan S.R."/>
            <person name="Poveda L."/>
            <person name="Shimizu-Inatsugi R."/>
            <person name="Schlapbach R."/>
            <person name="Sreeman S.M."/>
            <person name="Shimizu K.K."/>
        </authorList>
    </citation>
    <scope>NUCLEOTIDE SEQUENCE</scope>
</reference>
<feature type="region of interest" description="Disordered" evidence="1">
    <location>
        <begin position="1"/>
        <end position="56"/>
    </location>
</feature>
<feature type="compositionally biased region" description="Basic and acidic residues" evidence="1">
    <location>
        <begin position="41"/>
        <end position="56"/>
    </location>
</feature>
<feature type="region of interest" description="Disordered" evidence="1">
    <location>
        <begin position="66"/>
        <end position="85"/>
    </location>
</feature>
<dbReference type="AlphaFoldDB" id="A0AAV5D295"/>
<evidence type="ECO:0000313" key="3">
    <source>
        <dbReference type="Proteomes" id="UP001054889"/>
    </source>
</evidence>
<feature type="compositionally biased region" description="Basic residues" evidence="1">
    <location>
        <begin position="16"/>
        <end position="26"/>
    </location>
</feature>
<reference evidence="2" key="1">
    <citation type="journal article" date="2018" name="DNA Res.">
        <title>Multiple hybrid de novo genome assembly of finger millet, an orphan allotetraploid crop.</title>
        <authorList>
            <person name="Hatakeyama M."/>
            <person name="Aluri S."/>
            <person name="Balachadran M.T."/>
            <person name="Sivarajan S.R."/>
            <person name="Patrignani A."/>
            <person name="Gruter S."/>
            <person name="Poveda L."/>
            <person name="Shimizu-Inatsugi R."/>
            <person name="Baeten J."/>
            <person name="Francoijs K.J."/>
            <person name="Nataraja K.N."/>
            <person name="Reddy Y.A.N."/>
            <person name="Phadnis S."/>
            <person name="Ravikumar R.L."/>
            <person name="Schlapbach R."/>
            <person name="Sreeman S.M."/>
            <person name="Shimizu K.K."/>
        </authorList>
    </citation>
    <scope>NUCLEOTIDE SEQUENCE</scope>
</reference>
<comment type="caution">
    <text evidence="2">The sequence shown here is derived from an EMBL/GenBank/DDBJ whole genome shotgun (WGS) entry which is preliminary data.</text>
</comment>
<feature type="compositionally biased region" description="Low complexity" evidence="1">
    <location>
        <begin position="68"/>
        <end position="83"/>
    </location>
</feature>
<accession>A0AAV5D295</accession>